<evidence type="ECO:0000256" key="1">
    <source>
        <dbReference type="ARBA" id="ARBA00004651"/>
    </source>
</evidence>
<keyword evidence="4 11" id="KW-0812">Transmembrane</keyword>
<sequence length="377" mass="42762">METCDKTLIKLVQFIGNNTSQPSPVSYKIFCPCLLVAGLISILLNGLLVFVRNTRRLRTSPMLILSLNLATTDGIASFFTFIGILNIYLGVVFDIRVHTCWVLILEVLRLSSFFASVLHLLALTWLHYQAITNPLQHRTQSVFQNPKAVHGLSASCWIISLTFFTGYFWSIPCQGFRARNCPHLFLYFWKFRFTILICFSTPLFLMFLAYCRIFHELFFTSNIHRSLKRFDGASISTSTGTSSRITGDNRSQYRRTTVTSLIIVGTYLICWMPNIIWLALSCTDGCPYPLSRQPPNVRMVLGFITNSLVVIKAIVDPFIYSYRMKEVKYAIKSVFMLTETNGSYIRRQSPHCPSIGQSNGAVATATIVSGSAREHYL</sequence>
<gene>
    <name evidence="13" type="primary">107364369</name>
</gene>
<evidence type="ECO:0000256" key="4">
    <source>
        <dbReference type="ARBA" id="ARBA00022692"/>
    </source>
</evidence>
<keyword evidence="7 11" id="KW-0472">Membrane</keyword>
<dbReference type="eggNOG" id="KOG3656">
    <property type="taxonomic scope" value="Eukaryota"/>
</dbReference>
<evidence type="ECO:0000313" key="14">
    <source>
        <dbReference type="Proteomes" id="UP000015104"/>
    </source>
</evidence>
<organism evidence="13 14">
    <name type="scientific">Tetranychus urticae</name>
    <name type="common">Two-spotted spider mite</name>
    <dbReference type="NCBI Taxonomy" id="32264"/>
    <lineage>
        <taxon>Eukaryota</taxon>
        <taxon>Metazoa</taxon>
        <taxon>Ecdysozoa</taxon>
        <taxon>Arthropoda</taxon>
        <taxon>Chelicerata</taxon>
        <taxon>Arachnida</taxon>
        <taxon>Acari</taxon>
        <taxon>Acariformes</taxon>
        <taxon>Trombidiformes</taxon>
        <taxon>Prostigmata</taxon>
        <taxon>Eleutherengona</taxon>
        <taxon>Raphignathae</taxon>
        <taxon>Tetranychoidea</taxon>
        <taxon>Tetranychidae</taxon>
        <taxon>Tetranychus</taxon>
    </lineage>
</organism>
<name>T1KIY0_TETUR</name>
<keyword evidence="6" id="KW-0297">G-protein coupled receptor</keyword>
<protein>
    <recommendedName>
        <fullName evidence="12">G-protein coupled receptors family 1 profile domain-containing protein</fullName>
    </recommendedName>
</protein>
<dbReference type="InterPro" id="IPR000276">
    <property type="entry name" value="GPCR_Rhodpsn"/>
</dbReference>
<keyword evidence="8" id="KW-0675">Receptor</keyword>
<comment type="subcellular location">
    <subcellularLocation>
        <location evidence="1">Cell membrane</location>
        <topology evidence="1">Multi-pass membrane protein</topology>
    </subcellularLocation>
</comment>
<dbReference type="GO" id="GO:0004930">
    <property type="term" value="F:G protein-coupled receptor activity"/>
    <property type="evidence" value="ECO:0007669"/>
    <property type="project" value="UniProtKB-KW"/>
</dbReference>
<keyword evidence="10" id="KW-0807">Transducer</keyword>
<reference evidence="13" key="2">
    <citation type="submission" date="2015-06" db="UniProtKB">
        <authorList>
            <consortium name="EnsemblMetazoa"/>
        </authorList>
    </citation>
    <scope>IDENTIFICATION</scope>
</reference>
<dbReference type="GO" id="GO:0005886">
    <property type="term" value="C:plasma membrane"/>
    <property type="evidence" value="ECO:0007669"/>
    <property type="project" value="UniProtKB-SubCell"/>
</dbReference>
<feature type="transmembrane region" description="Helical" evidence="11">
    <location>
        <begin position="101"/>
        <end position="128"/>
    </location>
</feature>
<feature type="transmembrane region" description="Helical" evidence="11">
    <location>
        <begin position="300"/>
        <end position="322"/>
    </location>
</feature>
<dbReference type="Proteomes" id="UP000015104">
    <property type="component" value="Unassembled WGS sequence"/>
</dbReference>
<feature type="transmembrane region" description="Helical" evidence="11">
    <location>
        <begin position="191"/>
        <end position="211"/>
    </location>
</feature>
<keyword evidence="14" id="KW-1185">Reference proteome</keyword>
<feature type="transmembrane region" description="Helical" evidence="11">
    <location>
        <begin position="27"/>
        <end position="51"/>
    </location>
</feature>
<feature type="transmembrane region" description="Helical" evidence="11">
    <location>
        <begin position="63"/>
        <end position="89"/>
    </location>
</feature>
<dbReference type="EnsemblMetazoa" id="tetur12g02960.1">
    <property type="protein sequence ID" value="tetur12g02960.1"/>
    <property type="gene ID" value="tetur12g02960"/>
</dbReference>
<dbReference type="Pfam" id="PF00001">
    <property type="entry name" value="7tm_1"/>
    <property type="match status" value="1"/>
</dbReference>
<evidence type="ECO:0000259" key="12">
    <source>
        <dbReference type="PROSITE" id="PS50262"/>
    </source>
</evidence>
<dbReference type="SUPFAM" id="SSF81321">
    <property type="entry name" value="Family A G protein-coupled receptor-like"/>
    <property type="match status" value="1"/>
</dbReference>
<keyword evidence="9" id="KW-0325">Glycoprotein</keyword>
<evidence type="ECO:0000256" key="2">
    <source>
        <dbReference type="ARBA" id="ARBA00010663"/>
    </source>
</evidence>
<evidence type="ECO:0000313" key="13">
    <source>
        <dbReference type="EnsemblMetazoa" id="tetur12g02960.1"/>
    </source>
</evidence>
<evidence type="ECO:0000256" key="10">
    <source>
        <dbReference type="ARBA" id="ARBA00023224"/>
    </source>
</evidence>
<dbReference type="CDD" id="cd00637">
    <property type="entry name" value="7tm_classA_rhodopsin-like"/>
    <property type="match status" value="1"/>
</dbReference>
<dbReference type="PRINTS" id="PR00237">
    <property type="entry name" value="GPCRRHODOPSN"/>
</dbReference>
<dbReference type="OMA" id="LMWKSRC"/>
<accession>T1KIY0</accession>
<dbReference type="Gene3D" id="1.20.1070.10">
    <property type="entry name" value="Rhodopsin 7-helix transmembrane proteins"/>
    <property type="match status" value="1"/>
</dbReference>
<evidence type="ECO:0000256" key="8">
    <source>
        <dbReference type="ARBA" id="ARBA00023170"/>
    </source>
</evidence>
<comment type="similarity">
    <text evidence="2">Belongs to the G-protein coupled receptor 1 family.</text>
</comment>
<dbReference type="PROSITE" id="PS50262">
    <property type="entry name" value="G_PROTEIN_RECEP_F1_2"/>
    <property type="match status" value="1"/>
</dbReference>
<dbReference type="EMBL" id="CAEY01000114">
    <property type="status" value="NOT_ANNOTATED_CDS"/>
    <property type="molecule type" value="Genomic_DNA"/>
</dbReference>
<feature type="domain" description="G-protein coupled receptors family 1 profile" evidence="12">
    <location>
        <begin position="44"/>
        <end position="320"/>
    </location>
</feature>
<keyword evidence="3" id="KW-1003">Cell membrane</keyword>
<dbReference type="InterPro" id="IPR017452">
    <property type="entry name" value="GPCR_Rhodpsn_7TM"/>
</dbReference>
<dbReference type="AlphaFoldDB" id="T1KIY0"/>
<evidence type="ECO:0000256" key="7">
    <source>
        <dbReference type="ARBA" id="ARBA00023136"/>
    </source>
</evidence>
<evidence type="ECO:0000256" key="3">
    <source>
        <dbReference type="ARBA" id="ARBA00022475"/>
    </source>
</evidence>
<dbReference type="HOGENOM" id="CLU_050930_1_0_1"/>
<evidence type="ECO:0000256" key="11">
    <source>
        <dbReference type="SAM" id="Phobius"/>
    </source>
</evidence>
<evidence type="ECO:0000256" key="9">
    <source>
        <dbReference type="ARBA" id="ARBA00023180"/>
    </source>
</evidence>
<evidence type="ECO:0000256" key="5">
    <source>
        <dbReference type="ARBA" id="ARBA00022989"/>
    </source>
</evidence>
<feature type="transmembrane region" description="Helical" evidence="11">
    <location>
        <begin position="149"/>
        <end position="171"/>
    </location>
</feature>
<dbReference type="PANTHER" id="PTHR24246">
    <property type="entry name" value="OLFACTORY RECEPTOR AND ADENOSINE RECEPTOR"/>
    <property type="match status" value="1"/>
</dbReference>
<dbReference type="OrthoDB" id="9894375at2759"/>
<proteinExistence type="inferred from homology"/>
<keyword evidence="5 11" id="KW-1133">Transmembrane helix</keyword>
<feature type="transmembrane region" description="Helical" evidence="11">
    <location>
        <begin position="258"/>
        <end position="280"/>
    </location>
</feature>
<evidence type="ECO:0000256" key="6">
    <source>
        <dbReference type="ARBA" id="ARBA00023040"/>
    </source>
</evidence>
<dbReference type="PANTHER" id="PTHR24246:SF27">
    <property type="entry name" value="ADENOSINE RECEPTOR, ISOFORM A"/>
    <property type="match status" value="1"/>
</dbReference>
<reference evidence="14" key="1">
    <citation type="submission" date="2011-08" db="EMBL/GenBank/DDBJ databases">
        <authorList>
            <person name="Rombauts S."/>
        </authorList>
    </citation>
    <scope>NUCLEOTIDE SEQUENCE</scope>
    <source>
        <strain evidence="14">London</strain>
    </source>
</reference>
<dbReference type="KEGG" id="tut:107364369"/>